<dbReference type="InterPro" id="IPR036259">
    <property type="entry name" value="MFS_trans_sf"/>
</dbReference>
<dbReference type="SUPFAM" id="SSF103473">
    <property type="entry name" value="MFS general substrate transporter"/>
    <property type="match status" value="1"/>
</dbReference>
<evidence type="ECO:0000256" key="4">
    <source>
        <dbReference type="ARBA" id="ARBA00022989"/>
    </source>
</evidence>
<feature type="transmembrane region" description="Helical" evidence="6">
    <location>
        <begin position="41"/>
        <end position="65"/>
    </location>
</feature>
<evidence type="ECO:0000313" key="8">
    <source>
        <dbReference type="EnsemblMetazoa" id="XP_014255176.1"/>
    </source>
</evidence>
<feature type="transmembrane region" description="Helical" evidence="6">
    <location>
        <begin position="337"/>
        <end position="361"/>
    </location>
</feature>
<dbReference type="PANTHER" id="PTHR16172">
    <property type="entry name" value="MAJOR FACILITATOR SUPERFAMILY DOMAIN-CONTAINING PROTEIN 6-LIKE"/>
    <property type="match status" value="1"/>
</dbReference>
<dbReference type="InterPro" id="IPR051717">
    <property type="entry name" value="MFS_MFSD6"/>
</dbReference>
<feature type="transmembrane region" description="Helical" evidence="6">
    <location>
        <begin position="411"/>
        <end position="430"/>
    </location>
</feature>
<sequence>MGRINKNLLPIKAHFFFFMSAMGPILPYLPVFGRMLGISELAIGTINAVLPIVNIVIKPIFGYLLDFFNNSRKLIFILVLLFTSVIFLSMTFIPQDLKLVENMECNKLPICEGEITQAGKSKPGFTREFCIWECPRESVKLHVLISRDNKTCSIGKRLQCADKEVCKLRCRDHKSGTYLSPQFWLFVICIALGNAGFAVSNCLSDVICFDLLGAGGENAYGKQRVWGSIGFGLVAFSGSLLHYLYSNTNYTSTDYMPAFLLATFCMIIDLLCCTKLKLPALPKSSGIMKDALQVLKKPQVAVFIVFAVFIGICDSCVIFFLLWHLEVLAESTGYSSSIVLLEGIVIAVETLCGEVVCFFFAGKVIKKVGHENCITLGFAIYVIRFFLLASIPTPWWSVPIELFLQGPTYALLYNTVVAYASIVAPPGTSATVQGLVGGMDDGLGFAIGNLLGGIILKLYGGQTLFYTASGFAAFCCLLHSVLNKKTRECVVIGKENVEAQKSVLLKENSDVIVSLLSKNAPTEKLTSSKEGNTIEDLLNQESKLKHSEGGDIS</sequence>
<feature type="transmembrane region" description="Helical" evidence="6">
    <location>
        <begin position="225"/>
        <end position="245"/>
    </location>
</feature>
<dbReference type="EnsemblMetazoa" id="XM_014399690.2">
    <property type="protein sequence ID" value="XP_014255176.1"/>
    <property type="gene ID" value="LOC106669867"/>
</dbReference>
<accession>A0A8I6S3M1</accession>
<dbReference type="KEGG" id="clec:106669867"/>
<evidence type="ECO:0000313" key="9">
    <source>
        <dbReference type="Proteomes" id="UP000494040"/>
    </source>
</evidence>
<feature type="transmembrane region" description="Helical" evidence="6">
    <location>
        <begin position="74"/>
        <end position="93"/>
    </location>
</feature>
<dbReference type="Proteomes" id="UP000494040">
    <property type="component" value="Unassembled WGS sequence"/>
</dbReference>
<evidence type="ECO:0000256" key="6">
    <source>
        <dbReference type="SAM" id="Phobius"/>
    </source>
</evidence>
<feature type="transmembrane region" description="Helical" evidence="6">
    <location>
        <begin position="299"/>
        <end position="325"/>
    </location>
</feature>
<reference evidence="8" key="1">
    <citation type="submission" date="2022-01" db="UniProtKB">
        <authorList>
            <consortium name="EnsemblMetazoa"/>
        </authorList>
    </citation>
    <scope>IDENTIFICATION</scope>
</reference>
<evidence type="ECO:0000256" key="2">
    <source>
        <dbReference type="ARBA" id="ARBA00005241"/>
    </source>
</evidence>
<dbReference type="Gene3D" id="1.20.1250.20">
    <property type="entry name" value="MFS general substrate transporter like domains"/>
    <property type="match status" value="2"/>
</dbReference>
<dbReference type="Pfam" id="PF12832">
    <property type="entry name" value="MFS_1_like"/>
    <property type="match status" value="1"/>
</dbReference>
<feature type="transmembrane region" description="Helical" evidence="6">
    <location>
        <begin position="183"/>
        <end position="213"/>
    </location>
</feature>
<keyword evidence="5 6" id="KW-0472">Membrane</keyword>
<proteinExistence type="inferred from homology"/>
<feature type="transmembrane region" description="Helical" evidence="6">
    <location>
        <begin position="12"/>
        <end position="29"/>
    </location>
</feature>
<protein>
    <recommendedName>
        <fullName evidence="7">Major facilitator superfamily associated domain-containing protein</fullName>
    </recommendedName>
</protein>
<feature type="transmembrane region" description="Helical" evidence="6">
    <location>
        <begin position="442"/>
        <end position="459"/>
    </location>
</feature>
<dbReference type="OrthoDB" id="10029266at2759"/>
<dbReference type="OMA" id="ISWIPNP"/>
<evidence type="ECO:0000256" key="3">
    <source>
        <dbReference type="ARBA" id="ARBA00022692"/>
    </source>
</evidence>
<evidence type="ECO:0000259" key="7">
    <source>
        <dbReference type="Pfam" id="PF12832"/>
    </source>
</evidence>
<comment type="subcellular location">
    <subcellularLocation>
        <location evidence="1">Membrane</location>
        <topology evidence="1">Multi-pass membrane protein</topology>
    </subcellularLocation>
</comment>
<dbReference type="InterPro" id="IPR024989">
    <property type="entry name" value="MFS_assoc_dom"/>
</dbReference>
<dbReference type="EnsemblMetazoa" id="XM_014399689.2">
    <property type="protein sequence ID" value="XP_014255175.1"/>
    <property type="gene ID" value="LOC106669867"/>
</dbReference>
<gene>
    <name evidence="8" type="primary">106669867</name>
</gene>
<dbReference type="AlphaFoldDB" id="A0A8I6S3M1"/>
<dbReference type="CDD" id="cd17335">
    <property type="entry name" value="MFS_MFSD6"/>
    <property type="match status" value="1"/>
</dbReference>
<keyword evidence="9" id="KW-1185">Reference proteome</keyword>
<dbReference type="GO" id="GO:0016020">
    <property type="term" value="C:membrane"/>
    <property type="evidence" value="ECO:0007669"/>
    <property type="project" value="UniProtKB-SubCell"/>
</dbReference>
<evidence type="ECO:0000256" key="5">
    <source>
        <dbReference type="ARBA" id="ARBA00023136"/>
    </source>
</evidence>
<feature type="transmembrane region" description="Helical" evidence="6">
    <location>
        <begin position="465"/>
        <end position="482"/>
    </location>
</feature>
<keyword evidence="4 6" id="KW-1133">Transmembrane helix</keyword>
<feature type="domain" description="Major facilitator superfamily associated" evidence="7">
    <location>
        <begin position="10"/>
        <end position="466"/>
    </location>
</feature>
<keyword evidence="3 6" id="KW-0812">Transmembrane</keyword>
<feature type="transmembrane region" description="Helical" evidence="6">
    <location>
        <begin position="373"/>
        <end position="391"/>
    </location>
</feature>
<feature type="transmembrane region" description="Helical" evidence="6">
    <location>
        <begin position="257"/>
        <end position="278"/>
    </location>
</feature>
<organism evidence="8 9">
    <name type="scientific">Cimex lectularius</name>
    <name type="common">Bed bug</name>
    <name type="synonym">Acanthia lectularia</name>
    <dbReference type="NCBI Taxonomy" id="79782"/>
    <lineage>
        <taxon>Eukaryota</taxon>
        <taxon>Metazoa</taxon>
        <taxon>Ecdysozoa</taxon>
        <taxon>Arthropoda</taxon>
        <taxon>Hexapoda</taxon>
        <taxon>Insecta</taxon>
        <taxon>Pterygota</taxon>
        <taxon>Neoptera</taxon>
        <taxon>Paraneoptera</taxon>
        <taxon>Hemiptera</taxon>
        <taxon>Heteroptera</taxon>
        <taxon>Panheteroptera</taxon>
        <taxon>Cimicomorpha</taxon>
        <taxon>Cimicidae</taxon>
        <taxon>Cimex</taxon>
    </lineage>
</organism>
<dbReference type="PANTHER" id="PTHR16172:SF37">
    <property type="entry name" value="RE36877P"/>
    <property type="match status" value="1"/>
</dbReference>
<name>A0A8I6S3M1_CIMLE</name>
<comment type="similarity">
    <text evidence="2">Belongs to the major facilitator superfamily. MFSD6 family.</text>
</comment>
<evidence type="ECO:0000256" key="1">
    <source>
        <dbReference type="ARBA" id="ARBA00004141"/>
    </source>
</evidence>